<evidence type="ECO:0000313" key="1">
    <source>
        <dbReference type="EMBL" id="MBC5736092.1"/>
    </source>
</evidence>
<evidence type="ECO:0000313" key="2">
    <source>
        <dbReference type="Proteomes" id="UP000607645"/>
    </source>
</evidence>
<dbReference type="Proteomes" id="UP000607645">
    <property type="component" value="Unassembled WGS sequence"/>
</dbReference>
<name>A0A8J6JIV9_9FIRM</name>
<gene>
    <name evidence="1" type="ORF">H8S62_03590</name>
</gene>
<comment type="caution">
    <text evidence="1">The sequence shown here is derived from an EMBL/GenBank/DDBJ whole genome shotgun (WGS) entry which is preliminary data.</text>
</comment>
<accession>A0A8J6JIV9</accession>
<proteinExistence type="predicted"/>
<dbReference type="AlphaFoldDB" id="A0A8J6JIV9"/>
<protein>
    <submittedName>
        <fullName evidence="1">Uncharacterized protein</fullName>
    </submittedName>
</protein>
<organism evidence="1 2">
    <name type="scientific">Lawsonibacter faecis</name>
    <dbReference type="NCBI Taxonomy" id="2763052"/>
    <lineage>
        <taxon>Bacteria</taxon>
        <taxon>Bacillati</taxon>
        <taxon>Bacillota</taxon>
        <taxon>Clostridia</taxon>
        <taxon>Eubacteriales</taxon>
        <taxon>Oscillospiraceae</taxon>
        <taxon>Lawsonibacter</taxon>
    </lineage>
</organism>
<dbReference type="EMBL" id="JACOPQ010000002">
    <property type="protein sequence ID" value="MBC5736092.1"/>
    <property type="molecule type" value="Genomic_DNA"/>
</dbReference>
<dbReference type="RefSeq" id="WP_186918489.1">
    <property type="nucleotide sequence ID" value="NZ_JACOPQ010000002.1"/>
</dbReference>
<keyword evidence="2" id="KW-1185">Reference proteome</keyword>
<sequence>MERYTYMDGGKWRLRAGDTEYSGPWVDRLAAYEDTGLEPDGIDEALNEAHDLGYQACLNYKGSTWSEAAELQAYRALGTVEELTALVKDWDEGRVHIDPPPAKEGDPQPDCFEDYGGSLWCLGYQRSENVDEPCDRCKRCWYCKNGDYADASPEAEAALGGGGDG</sequence>
<reference evidence="1" key="1">
    <citation type="submission" date="2020-08" db="EMBL/GenBank/DDBJ databases">
        <title>Genome public.</title>
        <authorList>
            <person name="Liu C."/>
            <person name="Sun Q."/>
        </authorList>
    </citation>
    <scope>NUCLEOTIDE SEQUENCE</scope>
    <source>
        <strain evidence="1">NSJ-52</strain>
    </source>
</reference>